<dbReference type="Gene3D" id="1.25.40.20">
    <property type="entry name" value="Ankyrin repeat-containing domain"/>
    <property type="match status" value="1"/>
</dbReference>
<reference evidence="3" key="1">
    <citation type="submission" date="2021-03" db="EMBL/GenBank/DDBJ databases">
        <authorList>
            <person name="Tagirdzhanova G."/>
        </authorList>
    </citation>
    <scope>NUCLEOTIDE SEQUENCE</scope>
</reference>
<keyword evidence="4" id="KW-1185">Reference proteome</keyword>
<dbReference type="Gene3D" id="3.40.50.1820">
    <property type="entry name" value="alpha/beta hydrolase"/>
    <property type="match status" value="1"/>
</dbReference>
<dbReference type="InterPro" id="IPR036770">
    <property type="entry name" value="Ankyrin_rpt-contain_sf"/>
</dbReference>
<dbReference type="EMBL" id="CAJPDT010000097">
    <property type="protein sequence ID" value="CAF9937197.1"/>
    <property type="molecule type" value="Genomic_DNA"/>
</dbReference>
<dbReference type="Proteomes" id="UP000664534">
    <property type="component" value="Unassembled WGS sequence"/>
</dbReference>
<evidence type="ECO:0000313" key="3">
    <source>
        <dbReference type="EMBL" id="CAF9937197.1"/>
    </source>
</evidence>
<dbReference type="InterPro" id="IPR056884">
    <property type="entry name" value="NPHP3-like_N"/>
</dbReference>
<gene>
    <name evidence="3" type="ORF">IMSHALPRED_011058</name>
</gene>
<name>A0A8H3G5M2_9LECA</name>
<accession>A0A8H3G5M2</accession>
<protein>
    <recommendedName>
        <fullName evidence="2">Nephrocystin 3-like N-terminal domain-containing protein</fullName>
    </recommendedName>
</protein>
<dbReference type="SUPFAM" id="SSF52540">
    <property type="entry name" value="P-loop containing nucleoside triphosphate hydrolases"/>
    <property type="match status" value="1"/>
</dbReference>
<organism evidence="3 4">
    <name type="scientific">Imshaugia aleurites</name>
    <dbReference type="NCBI Taxonomy" id="172621"/>
    <lineage>
        <taxon>Eukaryota</taxon>
        <taxon>Fungi</taxon>
        <taxon>Dikarya</taxon>
        <taxon>Ascomycota</taxon>
        <taxon>Pezizomycotina</taxon>
        <taxon>Lecanoromycetes</taxon>
        <taxon>OSLEUM clade</taxon>
        <taxon>Lecanoromycetidae</taxon>
        <taxon>Lecanorales</taxon>
        <taxon>Lecanorineae</taxon>
        <taxon>Parmeliaceae</taxon>
        <taxon>Imshaugia</taxon>
    </lineage>
</organism>
<dbReference type="OrthoDB" id="7464126at2759"/>
<dbReference type="SUPFAM" id="SSF53474">
    <property type="entry name" value="alpha/beta-Hydrolases"/>
    <property type="match status" value="1"/>
</dbReference>
<dbReference type="PANTHER" id="PTHR10039:SF5">
    <property type="entry name" value="NACHT DOMAIN-CONTAINING PROTEIN"/>
    <property type="match status" value="1"/>
</dbReference>
<dbReference type="Gene3D" id="3.40.50.300">
    <property type="entry name" value="P-loop containing nucleotide triphosphate hydrolases"/>
    <property type="match status" value="1"/>
</dbReference>
<dbReference type="SUPFAM" id="SSF48403">
    <property type="entry name" value="Ankyrin repeat"/>
    <property type="match status" value="1"/>
</dbReference>
<dbReference type="InterPro" id="IPR027417">
    <property type="entry name" value="P-loop_NTPase"/>
</dbReference>
<proteinExistence type="predicted"/>
<dbReference type="PANTHER" id="PTHR10039">
    <property type="entry name" value="AMELOGENIN"/>
    <property type="match status" value="1"/>
</dbReference>
<evidence type="ECO:0000256" key="1">
    <source>
        <dbReference type="ARBA" id="ARBA00022737"/>
    </source>
</evidence>
<dbReference type="Pfam" id="PF24883">
    <property type="entry name" value="NPHP3_N"/>
    <property type="match status" value="1"/>
</dbReference>
<evidence type="ECO:0000259" key="2">
    <source>
        <dbReference type="Pfam" id="PF24883"/>
    </source>
</evidence>
<dbReference type="InterPro" id="IPR029058">
    <property type="entry name" value="AB_hydrolase_fold"/>
</dbReference>
<feature type="domain" description="Nephrocystin 3-like N-terminal" evidence="2">
    <location>
        <begin position="416"/>
        <end position="596"/>
    </location>
</feature>
<sequence>MAVSSSTVFRVRGLPSNRNIDEILSLLERYLQIGAEACGLKITSIAEDPYQVKKKVATLMFLKETPPLFTVSTTKQWSINITEAEYDSESDGDQALTFDTHFHGLTALNTPRSKKEAVDCVAVCGLGGHAFGSFKEKGTSYMWLRDSLPKDLPNLRVVLYGYESGLEESDSNQNVSVIADSFVGHLSALRSRSKPISTPLVIIAHSLGGLVVKQAIIKLGHGSELDKKQMKSVVGLLFFGVPNRGMDIESLQAIVCDRHNRYLLESVGQYSDLLLQQDGQFGPTFHFKDSRIVSFFETKSSPTAVKVNNLWKMAGPKKVLVPHCSATRPRLWESDEEGFNRTHSDLVKFSVHDVDYERVLHRLREVASEATATLASRYLSQESPDVLNADEEACLRSLSFTEIYARESIIEPAVQDTGRWLLESQDFHDWIQRKRLEEHRGFFWIQGNPGSGKSTLMKKAYSHVKARPQDPSSVMAAFFFNARGNEIERSPTGLFRTLLHTLCQRISALRNLVVKSYVEKRRLLSFDWQWQFGELKEFLAGVVKSSVLGQRSVLLFVDALDECDLSATQSVIHTFEDLASSSLSEGTHFSICLSSRYWPQFRIQHCFIARVELENKNDIVTYVQKALESTQIDEDLQLHADLRAEILSKAKGTFLWVVLVVRELLNSSTAGATLGELRDIVQRVPPDLDQFYQHQLQSTKGADRERMLRLLQLVFYAQRALSPTELRYALAFGSGAYASYAEWSQSGEYIRSDEQMEKRIREHSKGLVEVAQLPQDDQNPHDTYGIHPRDSASLSKAVVQFIHQSVRDFLTADGFSFLRDNRWPTPSADGHEFMKMTCLNYLRSKEIEAIVMVDIKVSAQFDSRSQRSNLVAGYPLLGYVVEYIFPHAAQAEQHGVSQDGFRTFMCSNIQGCFERWRCLNDLVGLGPRQGPGARPIHILAQYGLLTRDIAEKERNVDIAGGTYGSALVAACWGGHQDAVQILLELGADPKLRILNSYHRVRSIDSLVPFSFAIDRQDLPVLRQLLNDRRSSLTLQEKLRLAGLIEYETPHLEAMLALLFPEAIFPDSAMRDLCAAASSTTTRVLSFLLQKSENSIVHEEILWYRVLSGGDDEMGKTRTLLDRGGRVKITRAIVACLPKRHGSGRAREALSLLLEYCEAEMTEDLIDSISYMEDSSQIIRKFEEAGYRLGPFTPTQLLRALQSGTAESAAFFLQRRDGNPSVNEMLDSALSNWKNGEEVTRLLLGYLNPDHINEQAIITALENFHWGGQLVRLLYSRRSSLTFSGAALAVAVRLQRSNVVEFILERCECVRITEKLLIAATTNFLSNETPKTVNLLLSHDPDVCVQESTVIAAIQYGVQVVEIMDVFCKHGKPLLCTQNVVAAAAKHEKGPRILDTILQQDRDAKISSSMVTMAMRAERGAALISVMLHHDHTIGIEEEHLIAAASSRYDPSLIFAFLQSKGKVDDADTASDIFNAGPAKRRRVAHKQSPRISTNVINAAFSNSNKGARRQLLILFLEWGIITKTEYENRIDIAPYGMSQ</sequence>
<evidence type="ECO:0000313" key="4">
    <source>
        <dbReference type="Proteomes" id="UP000664534"/>
    </source>
</evidence>
<keyword evidence="1" id="KW-0677">Repeat</keyword>
<comment type="caution">
    <text evidence="3">The sequence shown here is derived from an EMBL/GenBank/DDBJ whole genome shotgun (WGS) entry which is preliminary data.</text>
</comment>